<dbReference type="AlphaFoldDB" id="A0A2A5T793"/>
<sequence>MPGLSEEHPSEFVFCDTNGRAWGCEKTTLKTPVSYVPIDSGENKLITDLVKGAIKGIADGAAQSVRNATINAIPHSELTSIIFFEFDSSALSTQSKLSLLDVLPKVSGKKILIHGYTDSVGSENYNNKLGLNRAKSVKNFFIKAKSNTAEIKTFGNGLCCYLEPNRTEEQRAKNRRVEIFVVN</sequence>
<evidence type="ECO:0000259" key="2">
    <source>
        <dbReference type="PROSITE" id="PS51123"/>
    </source>
</evidence>
<organism evidence="3 4">
    <name type="scientific">Candidatus Enterovibrio escicola</name>
    <dbReference type="NCBI Taxonomy" id="1927127"/>
    <lineage>
        <taxon>Bacteria</taxon>
        <taxon>Pseudomonadati</taxon>
        <taxon>Pseudomonadota</taxon>
        <taxon>Gammaproteobacteria</taxon>
        <taxon>Vibrionales</taxon>
        <taxon>Vibrionaceae</taxon>
        <taxon>Enterovibrio</taxon>
    </lineage>
</organism>
<feature type="domain" description="OmpA-like" evidence="2">
    <location>
        <begin position="71"/>
        <end position="183"/>
    </location>
</feature>
<keyword evidence="4" id="KW-1185">Reference proteome</keyword>
<dbReference type="InterPro" id="IPR036737">
    <property type="entry name" value="OmpA-like_sf"/>
</dbReference>
<dbReference type="PROSITE" id="PS51123">
    <property type="entry name" value="OMPA_2"/>
    <property type="match status" value="1"/>
</dbReference>
<dbReference type="PANTHER" id="PTHR30329:SF21">
    <property type="entry name" value="LIPOPROTEIN YIAD-RELATED"/>
    <property type="match status" value="1"/>
</dbReference>
<reference evidence="4" key="1">
    <citation type="submission" date="2017-04" db="EMBL/GenBank/DDBJ databases">
        <title>Genome evolution of the luminous symbionts of deep sea anglerfish.</title>
        <authorList>
            <person name="Hendry T.A."/>
        </authorList>
    </citation>
    <scope>NUCLEOTIDE SEQUENCE [LARGE SCALE GENOMIC DNA]</scope>
    <source>
        <plasmid evidence="4">pmj2</plasmid>
    </source>
</reference>
<dbReference type="Gene3D" id="3.30.1330.60">
    <property type="entry name" value="OmpA-like domain"/>
    <property type="match status" value="1"/>
</dbReference>
<dbReference type="PANTHER" id="PTHR30329">
    <property type="entry name" value="STATOR ELEMENT OF FLAGELLAR MOTOR COMPLEX"/>
    <property type="match status" value="1"/>
</dbReference>
<protein>
    <submittedName>
        <fullName evidence="3">Outer membrane protein A</fullName>
    </submittedName>
</protein>
<name>A0A2A5T793_9GAMM</name>
<keyword evidence="1" id="KW-0472">Membrane</keyword>
<evidence type="ECO:0000313" key="4">
    <source>
        <dbReference type="Proteomes" id="UP000219020"/>
    </source>
</evidence>
<dbReference type="InterPro" id="IPR050330">
    <property type="entry name" value="Bact_OuterMem_StrucFunc"/>
</dbReference>
<proteinExistence type="predicted"/>
<dbReference type="Pfam" id="PF00691">
    <property type="entry name" value="OmpA"/>
    <property type="match status" value="1"/>
</dbReference>
<dbReference type="InterPro" id="IPR006665">
    <property type="entry name" value="OmpA-like"/>
</dbReference>
<gene>
    <name evidence="3" type="ORF">BTN49_0290</name>
</gene>
<dbReference type="Proteomes" id="UP000219020">
    <property type="component" value="Plasmid pMJ2"/>
</dbReference>
<dbReference type="CDD" id="cd07185">
    <property type="entry name" value="OmpA_C-like"/>
    <property type="match status" value="1"/>
</dbReference>
<dbReference type="GO" id="GO:0016020">
    <property type="term" value="C:membrane"/>
    <property type="evidence" value="ECO:0007669"/>
    <property type="project" value="UniProtKB-UniRule"/>
</dbReference>
<evidence type="ECO:0000313" key="3">
    <source>
        <dbReference type="EMBL" id="PCS24017.1"/>
    </source>
</evidence>
<dbReference type="SUPFAM" id="SSF103088">
    <property type="entry name" value="OmpA-like"/>
    <property type="match status" value="1"/>
</dbReference>
<dbReference type="EMBL" id="NBYY01000007">
    <property type="protein sequence ID" value="PCS24017.1"/>
    <property type="molecule type" value="Genomic_DNA"/>
</dbReference>
<evidence type="ECO:0000256" key="1">
    <source>
        <dbReference type="PROSITE-ProRule" id="PRU00473"/>
    </source>
</evidence>
<dbReference type="RefSeq" id="WP_223825625.1">
    <property type="nucleotide sequence ID" value="NZ_RPGI01000015.1"/>
</dbReference>
<keyword evidence="3" id="KW-0614">Plasmid</keyword>
<comment type="caution">
    <text evidence="3">The sequence shown here is derived from an EMBL/GenBank/DDBJ whole genome shotgun (WGS) entry which is preliminary data.</text>
</comment>
<geneLocation type="plasmid" evidence="4">
    <name>pmj2</name>
</geneLocation>
<accession>A0A2A5T793</accession>